<proteinExistence type="predicted"/>
<dbReference type="Proteomes" id="UP000199365">
    <property type="component" value="Unassembled WGS sequence"/>
</dbReference>
<accession>A0A1H1KGF9</accession>
<evidence type="ECO:0000313" key="2">
    <source>
        <dbReference type="Proteomes" id="UP000199365"/>
    </source>
</evidence>
<sequence length="35" mass="3880">MLVLPVGDAKDATRSSQSRFAKSHLCYKAIISAEW</sequence>
<dbReference type="AlphaFoldDB" id="A0A1H1KGF9"/>
<dbReference type="STRING" id="157910.SAMN05445850_7737"/>
<name>A0A1H1KGF9_9BURK</name>
<protein>
    <submittedName>
        <fullName evidence="1">Uncharacterized protein</fullName>
    </submittedName>
</protein>
<gene>
    <name evidence="1" type="ORF">SAMN05445850_7737</name>
</gene>
<dbReference type="EMBL" id="FNKX01000004">
    <property type="protein sequence ID" value="SDR61411.1"/>
    <property type="molecule type" value="Genomic_DNA"/>
</dbReference>
<evidence type="ECO:0000313" key="1">
    <source>
        <dbReference type="EMBL" id="SDR61411.1"/>
    </source>
</evidence>
<organism evidence="1 2">
    <name type="scientific">Paraburkholderia tuberum</name>
    <dbReference type="NCBI Taxonomy" id="157910"/>
    <lineage>
        <taxon>Bacteria</taxon>
        <taxon>Pseudomonadati</taxon>
        <taxon>Pseudomonadota</taxon>
        <taxon>Betaproteobacteria</taxon>
        <taxon>Burkholderiales</taxon>
        <taxon>Burkholderiaceae</taxon>
        <taxon>Paraburkholderia</taxon>
    </lineage>
</organism>
<keyword evidence="2" id="KW-1185">Reference proteome</keyword>
<reference evidence="2" key="1">
    <citation type="submission" date="2016-10" db="EMBL/GenBank/DDBJ databases">
        <authorList>
            <person name="Varghese N."/>
            <person name="Submissions S."/>
        </authorList>
    </citation>
    <scope>NUCLEOTIDE SEQUENCE [LARGE SCALE GENOMIC DNA]</scope>
    <source>
        <strain evidence="2">DUS833</strain>
    </source>
</reference>